<protein>
    <submittedName>
        <fullName evidence="6">Adenylate kinase 8</fullName>
    </submittedName>
</protein>
<dbReference type="Proteomes" id="UP000037460">
    <property type="component" value="Unassembled WGS sequence"/>
</dbReference>
<dbReference type="SUPFAM" id="SSF57774">
    <property type="entry name" value="Microbial and mitochondrial ADK, insert 'zinc finger' domain"/>
    <property type="match status" value="1"/>
</dbReference>
<comment type="caution">
    <text evidence="6">The sequence shown here is derived from an EMBL/GenBank/DDBJ whole genome shotgun (WGS) entry which is preliminary data.</text>
</comment>
<keyword evidence="2 5" id="KW-0808">Transferase</keyword>
<keyword evidence="3" id="KW-0547">Nucleotide-binding</keyword>
<dbReference type="OrthoDB" id="522106at2759"/>
<dbReference type="InterPro" id="IPR036193">
    <property type="entry name" value="ADK_active_lid_dom_sf"/>
</dbReference>
<evidence type="ECO:0000256" key="2">
    <source>
        <dbReference type="ARBA" id="ARBA00022679"/>
    </source>
</evidence>
<dbReference type="CDD" id="cd01428">
    <property type="entry name" value="ADK"/>
    <property type="match status" value="1"/>
</dbReference>
<evidence type="ECO:0000256" key="5">
    <source>
        <dbReference type="RuleBase" id="RU003330"/>
    </source>
</evidence>
<comment type="similarity">
    <text evidence="1 5">Belongs to the adenylate kinase family.</text>
</comment>
<dbReference type="InterPro" id="IPR027417">
    <property type="entry name" value="P-loop_NTPase"/>
</dbReference>
<name>A0A0M0K281_9EUKA</name>
<dbReference type="Gene3D" id="3.40.50.300">
    <property type="entry name" value="P-loop containing nucleotide triphosphate hydrolases"/>
    <property type="match status" value="2"/>
</dbReference>
<dbReference type="PRINTS" id="PR00094">
    <property type="entry name" value="ADENYLTKNASE"/>
</dbReference>
<dbReference type="SUPFAM" id="SSF52540">
    <property type="entry name" value="P-loop containing nucleoside triphosphate hydrolases"/>
    <property type="match status" value="1"/>
</dbReference>
<dbReference type="SUPFAM" id="SSF47391">
    <property type="entry name" value="Dimerization-anchoring domain of cAMP-dependent PK regulatory subunit"/>
    <property type="match status" value="1"/>
</dbReference>
<proteinExistence type="inferred from homology"/>
<dbReference type="GO" id="GO:0004017">
    <property type="term" value="F:AMP kinase activity"/>
    <property type="evidence" value="ECO:0007669"/>
    <property type="project" value="InterPro"/>
</dbReference>
<evidence type="ECO:0000256" key="3">
    <source>
        <dbReference type="ARBA" id="ARBA00022741"/>
    </source>
</evidence>
<dbReference type="GO" id="GO:0005524">
    <property type="term" value="F:ATP binding"/>
    <property type="evidence" value="ECO:0007669"/>
    <property type="project" value="InterPro"/>
</dbReference>
<dbReference type="CDD" id="cd22961">
    <property type="entry name" value="DD_TEX55-like"/>
    <property type="match status" value="1"/>
</dbReference>
<evidence type="ECO:0000256" key="1">
    <source>
        <dbReference type="ARBA" id="ARBA00007220"/>
    </source>
</evidence>
<keyword evidence="7" id="KW-1185">Reference proteome</keyword>
<keyword evidence="4 5" id="KW-0418">Kinase</keyword>
<organism evidence="6 7">
    <name type="scientific">Chrysochromulina tobinii</name>
    <dbReference type="NCBI Taxonomy" id="1460289"/>
    <lineage>
        <taxon>Eukaryota</taxon>
        <taxon>Haptista</taxon>
        <taxon>Haptophyta</taxon>
        <taxon>Prymnesiophyceae</taxon>
        <taxon>Prymnesiales</taxon>
        <taxon>Chrysochromulinaceae</taxon>
        <taxon>Chrysochromulina</taxon>
    </lineage>
</organism>
<sequence length="480" mass="52292">MASEDLTPARAALEDAATYVERHKVFQLFESLLQDVLVARPSDPLSHLITSLKREPVPKVVIAGPPGAQARSVCELLASKKGMVHVIASDVVRELARLNFKPAVEAKALIDSGKEVPDAVMLEMLKEKLTSGDCRSTGWVLEGYPSTATQARAMCTAGLLPTRFIHLALSDAEVTRRLTGRRVDPVENKVYHLQDAPPPNGEVANRLVQRGEDMPPHVAERLAAYRQHMSGVLPCFSKVLAELNGDEAGGVDAILERALPLVSPYMPSRAPRGAARVCLLGGPGSNAEALGAALALRYGAKLVSAVELLHSAALSGDKKAKAAMEHPNNPLEAGRPLLGPLILERIAKEDVRTSGFVLVGFPATPGHAKELEKAKVWLRDVVHLKLSDDDALAAVTQTRYDPYDGEVYHLESKPPRDYDTAERLVQHPNHKPAVVKKLLSEYNKELPKLLKVYSGMLRTEDARRSERELVERLAPCFLSL</sequence>
<dbReference type="AlphaFoldDB" id="A0A0M0K281"/>
<evidence type="ECO:0000313" key="7">
    <source>
        <dbReference type="Proteomes" id="UP000037460"/>
    </source>
</evidence>
<reference evidence="7" key="1">
    <citation type="journal article" date="2015" name="PLoS Genet.">
        <title>Genome Sequence and Transcriptome Analyses of Chrysochromulina tobin: Metabolic Tools for Enhanced Algal Fitness in the Prominent Order Prymnesiales (Haptophyceae).</title>
        <authorList>
            <person name="Hovde B.T."/>
            <person name="Deodato C.R."/>
            <person name="Hunsperger H.M."/>
            <person name="Ryken S.A."/>
            <person name="Yost W."/>
            <person name="Jha R.K."/>
            <person name="Patterson J."/>
            <person name="Monnat R.J. Jr."/>
            <person name="Barlow S.B."/>
            <person name="Starkenburg S.R."/>
            <person name="Cattolico R.A."/>
        </authorList>
    </citation>
    <scope>NUCLEOTIDE SEQUENCE</scope>
    <source>
        <strain evidence="7">CCMP291</strain>
    </source>
</reference>
<accession>A0A0M0K281</accession>
<dbReference type="EMBL" id="JWZX01001646">
    <property type="protein sequence ID" value="KOO32929.1"/>
    <property type="molecule type" value="Genomic_DNA"/>
</dbReference>
<gene>
    <name evidence="6" type="ORF">Ctob_008407</name>
</gene>
<evidence type="ECO:0000256" key="4">
    <source>
        <dbReference type="ARBA" id="ARBA00022777"/>
    </source>
</evidence>
<dbReference type="InterPro" id="IPR000850">
    <property type="entry name" value="Adenylat/UMP-CMP_kin"/>
</dbReference>
<dbReference type="PANTHER" id="PTHR23359">
    <property type="entry name" value="NUCLEOTIDE KINASE"/>
    <property type="match status" value="1"/>
</dbReference>
<dbReference type="Pfam" id="PF00406">
    <property type="entry name" value="ADK"/>
    <property type="match status" value="2"/>
</dbReference>
<evidence type="ECO:0000313" key="6">
    <source>
        <dbReference type="EMBL" id="KOO32929.1"/>
    </source>
</evidence>